<sequence length="230" mass="25683">MSKWQKVIKPSPVVAIQPPMNSLSEPVSSELQTKTEAPQQPEIDKQSIQAPVVSETVPSPEIETVKHSNSEPAKPELTQVTEPVAQKSPEIAENKNKWSKIKPQSTTGAPQNIPQQQQPVNTTAEKEAHSDVQNKWQKIKAQTSPEVQKEILPENTTNTTENTNKWQKVKAEKTPVIIKKKELRTFSRTDQNVINEMIQNEITQNGRKIKFGGAVLGVLAVLQGMRMVMQ</sequence>
<feature type="region of interest" description="Disordered" evidence="1">
    <location>
        <begin position="16"/>
        <end position="128"/>
    </location>
</feature>
<protein>
    <submittedName>
        <fullName evidence="3">Hypothetical_protein</fullName>
    </submittedName>
</protein>
<gene>
    <name evidence="2" type="ORF">HINF_LOCUS63184</name>
    <name evidence="3" type="ORF">HINF_LOCUS9569</name>
</gene>
<reference evidence="2" key="1">
    <citation type="submission" date="2023-06" db="EMBL/GenBank/DDBJ databases">
        <authorList>
            <person name="Kurt Z."/>
        </authorList>
    </citation>
    <scope>NUCLEOTIDE SEQUENCE</scope>
</reference>
<keyword evidence="4" id="KW-1185">Reference proteome</keyword>
<dbReference type="AlphaFoldDB" id="A0AA86RC04"/>
<evidence type="ECO:0000256" key="1">
    <source>
        <dbReference type="SAM" id="MobiDB-lite"/>
    </source>
</evidence>
<proteinExistence type="predicted"/>
<dbReference type="EMBL" id="CATOUU010001169">
    <property type="protein sequence ID" value="CAI9975539.1"/>
    <property type="molecule type" value="Genomic_DNA"/>
</dbReference>
<evidence type="ECO:0000313" key="4">
    <source>
        <dbReference type="Proteomes" id="UP001642409"/>
    </source>
</evidence>
<name>A0AA86RC04_9EUKA</name>
<evidence type="ECO:0000313" key="3">
    <source>
        <dbReference type="EMBL" id="CAL5986762.1"/>
    </source>
</evidence>
<comment type="caution">
    <text evidence="2">The sequence shown here is derived from an EMBL/GenBank/DDBJ whole genome shotgun (WGS) entry which is preliminary data.</text>
</comment>
<feature type="compositionally biased region" description="Low complexity" evidence="1">
    <location>
        <begin position="110"/>
        <end position="119"/>
    </location>
</feature>
<feature type="compositionally biased region" description="Polar residues" evidence="1">
    <location>
        <begin position="19"/>
        <end position="38"/>
    </location>
</feature>
<accession>A0AA86RC04</accession>
<evidence type="ECO:0000313" key="2">
    <source>
        <dbReference type="EMBL" id="CAI9975539.1"/>
    </source>
</evidence>
<organism evidence="2">
    <name type="scientific">Hexamita inflata</name>
    <dbReference type="NCBI Taxonomy" id="28002"/>
    <lineage>
        <taxon>Eukaryota</taxon>
        <taxon>Metamonada</taxon>
        <taxon>Diplomonadida</taxon>
        <taxon>Hexamitidae</taxon>
        <taxon>Hexamitinae</taxon>
        <taxon>Hexamita</taxon>
    </lineage>
</organism>
<dbReference type="EMBL" id="CAXDID020000020">
    <property type="protein sequence ID" value="CAL5986762.1"/>
    <property type="molecule type" value="Genomic_DNA"/>
</dbReference>
<reference evidence="3 4" key="2">
    <citation type="submission" date="2024-07" db="EMBL/GenBank/DDBJ databases">
        <authorList>
            <person name="Akdeniz Z."/>
        </authorList>
    </citation>
    <scope>NUCLEOTIDE SEQUENCE [LARGE SCALE GENOMIC DNA]</scope>
</reference>
<dbReference type="Proteomes" id="UP001642409">
    <property type="component" value="Unassembled WGS sequence"/>
</dbReference>